<dbReference type="Proteomes" id="UP000016412">
    <property type="component" value="Unassembled WGS sequence"/>
</dbReference>
<dbReference type="EMBL" id="AUZJ01000017">
    <property type="protein sequence ID" value="ERF61134.1"/>
    <property type="molecule type" value="Genomic_DNA"/>
</dbReference>
<gene>
    <name evidence="1" type="ORF">HMPREF1325_1665</name>
</gene>
<name>U1GX67_TRESO</name>
<proteinExistence type="predicted"/>
<reference evidence="1 2" key="1">
    <citation type="submission" date="2013-08" db="EMBL/GenBank/DDBJ databases">
        <authorList>
            <person name="Durkin A.S."/>
            <person name="Haft D.R."/>
            <person name="McCorrison J."/>
            <person name="Torralba M."/>
            <person name="Gillis M."/>
            <person name="Haft D.H."/>
            <person name="Methe B."/>
            <person name="Sutton G."/>
            <person name="Nelson K.E."/>
        </authorList>
    </citation>
    <scope>NUCLEOTIDE SEQUENCE [LARGE SCALE GENOMIC DNA]</scope>
    <source>
        <strain evidence="1 2">VPI DR56BR1116</strain>
    </source>
</reference>
<organism evidence="1 2">
    <name type="scientific">Treponema socranskii subsp. socranskii VPI DR56BR1116 = ATCC 35536</name>
    <dbReference type="NCBI Taxonomy" id="1125725"/>
    <lineage>
        <taxon>Bacteria</taxon>
        <taxon>Pseudomonadati</taxon>
        <taxon>Spirochaetota</taxon>
        <taxon>Spirochaetia</taxon>
        <taxon>Spirochaetales</taxon>
        <taxon>Treponemataceae</taxon>
        <taxon>Treponema</taxon>
    </lineage>
</organism>
<evidence type="ECO:0000313" key="2">
    <source>
        <dbReference type="Proteomes" id="UP000016412"/>
    </source>
</evidence>
<comment type="caution">
    <text evidence="1">The sequence shown here is derived from an EMBL/GenBank/DDBJ whole genome shotgun (WGS) entry which is preliminary data.</text>
</comment>
<sequence length="44" mass="5013">MTDLCVAPFLERFGFSLTMLKNHVQSPCRMCLCSDLTRIFTDNG</sequence>
<protein>
    <submittedName>
        <fullName evidence="1">Uncharacterized protein</fullName>
    </submittedName>
</protein>
<dbReference type="AlphaFoldDB" id="U1GX67"/>
<accession>U1GX67</accession>
<dbReference type="PATRIC" id="fig|1125725.3.peg.949"/>
<evidence type="ECO:0000313" key="1">
    <source>
        <dbReference type="EMBL" id="ERF61134.1"/>
    </source>
</evidence>
<dbReference type="STRING" id="1125725.HMPREF1325_1665"/>